<organism evidence="7 8">
    <name type="scientific">Dreissena polymorpha</name>
    <name type="common">Zebra mussel</name>
    <name type="synonym">Mytilus polymorpha</name>
    <dbReference type="NCBI Taxonomy" id="45954"/>
    <lineage>
        <taxon>Eukaryota</taxon>
        <taxon>Metazoa</taxon>
        <taxon>Spiralia</taxon>
        <taxon>Lophotrochozoa</taxon>
        <taxon>Mollusca</taxon>
        <taxon>Bivalvia</taxon>
        <taxon>Autobranchia</taxon>
        <taxon>Heteroconchia</taxon>
        <taxon>Euheterodonta</taxon>
        <taxon>Imparidentia</taxon>
        <taxon>Neoheterodontei</taxon>
        <taxon>Myida</taxon>
        <taxon>Dreissenoidea</taxon>
        <taxon>Dreissenidae</taxon>
        <taxon>Dreissena</taxon>
    </lineage>
</organism>
<dbReference type="Pfam" id="PF22957">
    <property type="entry name" value="NUP210_Ig"/>
    <property type="match status" value="1"/>
</dbReference>
<evidence type="ECO:0000313" key="8">
    <source>
        <dbReference type="Proteomes" id="UP000828390"/>
    </source>
</evidence>
<name>A0A9D4MXG4_DREPO</name>
<feature type="region of interest" description="Disordered" evidence="1">
    <location>
        <begin position="907"/>
        <end position="928"/>
    </location>
</feature>
<dbReference type="Pfam" id="PF26183">
    <property type="entry name" value="Ig_NUP210_14th"/>
    <property type="match status" value="1"/>
</dbReference>
<dbReference type="InterPro" id="IPR055094">
    <property type="entry name" value="NUP210_Ig15"/>
</dbReference>
<dbReference type="AlphaFoldDB" id="A0A9D4MXG4"/>
<evidence type="ECO:0000256" key="2">
    <source>
        <dbReference type="SAM" id="Phobius"/>
    </source>
</evidence>
<evidence type="ECO:0000256" key="1">
    <source>
        <dbReference type="SAM" id="MobiDB-lite"/>
    </source>
</evidence>
<reference evidence="7" key="1">
    <citation type="journal article" date="2019" name="bioRxiv">
        <title>The Genome of the Zebra Mussel, Dreissena polymorpha: A Resource for Invasive Species Research.</title>
        <authorList>
            <person name="McCartney M.A."/>
            <person name="Auch B."/>
            <person name="Kono T."/>
            <person name="Mallez S."/>
            <person name="Zhang Y."/>
            <person name="Obille A."/>
            <person name="Becker A."/>
            <person name="Abrahante J.E."/>
            <person name="Garbe J."/>
            <person name="Badalamenti J.P."/>
            <person name="Herman A."/>
            <person name="Mangelson H."/>
            <person name="Liachko I."/>
            <person name="Sullivan S."/>
            <person name="Sone E.D."/>
            <person name="Koren S."/>
            <person name="Silverstein K.A.T."/>
            <person name="Beckman K.B."/>
            <person name="Gohl D.M."/>
        </authorList>
    </citation>
    <scope>NUCLEOTIDE SEQUENCE</scope>
    <source>
        <strain evidence="7">Duluth1</strain>
        <tissue evidence="7">Whole animal</tissue>
    </source>
</reference>
<protein>
    <submittedName>
        <fullName evidence="7">Uncharacterized protein</fullName>
    </submittedName>
</protein>
<dbReference type="EMBL" id="JAIWYP010000001">
    <property type="protein sequence ID" value="KAH3884138.1"/>
    <property type="molecule type" value="Genomic_DNA"/>
</dbReference>
<dbReference type="InterPro" id="IPR045197">
    <property type="entry name" value="NUP210-like"/>
</dbReference>
<evidence type="ECO:0000259" key="6">
    <source>
        <dbReference type="Pfam" id="PF26181"/>
    </source>
</evidence>
<dbReference type="Proteomes" id="UP000828390">
    <property type="component" value="Unassembled WGS sequence"/>
</dbReference>
<keyword evidence="2" id="KW-0472">Membrane</keyword>
<evidence type="ECO:0000259" key="5">
    <source>
        <dbReference type="Pfam" id="PF25354"/>
    </source>
</evidence>
<accession>A0A9D4MXG4</accession>
<proteinExistence type="predicted"/>
<dbReference type="Pfam" id="PF22959">
    <property type="entry name" value="Ig_NUP210_15th"/>
    <property type="match status" value="1"/>
</dbReference>
<gene>
    <name evidence="7" type="ORF">DPMN_008110</name>
</gene>
<evidence type="ECO:0000313" key="7">
    <source>
        <dbReference type="EMBL" id="KAH3884138.1"/>
    </source>
</evidence>
<feature type="domain" description="NUP210 Ig-like" evidence="5">
    <location>
        <begin position="502"/>
        <end position="568"/>
    </location>
</feature>
<dbReference type="InterPro" id="IPR055095">
    <property type="entry name" value="NUP210_Ig_C"/>
</dbReference>
<dbReference type="Pfam" id="PF26181">
    <property type="entry name" value="Ig_NUP210_13th"/>
    <property type="match status" value="1"/>
</dbReference>
<keyword evidence="2" id="KW-0812">Transmembrane</keyword>
<comment type="caution">
    <text evidence="7">The sequence shown here is derived from an EMBL/GenBank/DDBJ whole genome shotgun (WGS) entry which is preliminary data.</text>
</comment>
<dbReference type="InterPro" id="IPR057586">
    <property type="entry name" value="Ig_NUP210_16th"/>
</dbReference>
<feature type="transmembrane region" description="Helical" evidence="2">
    <location>
        <begin position="828"/>
        <end position="849"/>
    </location>
</feature>
<evidence type="ECO:0000259" key="3">
    <source>
        <dbReference type="Pfam" id="PF22957"/>
    </source>
</evidence>
<feature type="domain" description="NUP210 C-terminal Ig-like" evidence="3">
    <location>
        <begin position="577"/>
        <end position="723"/>
    </location>
</feature>
<reference evidence="7" key="2">
    <citation type="submission" date="2020-11" db="EMBL/GenBank/DDBJ databases">
        <authorList>
            <person name="McCartney M.A."/>
            <person name="Auch B."/>
            <person name="Kono T."/>
            <person name="Mallez S."/>
            <person name="Becker A."/>
            <person name="Gohl D.M."/>
            <person name="Silverstein K.A.T."/>
            <person name="Koren S."/>
            <person name="Bechman K.B."/>
            <person name="Herman A."/>
            <person name="Abrahante J.E."/>
            <person name="Garbe J."/>
        </authorList>
    </citation>
    <scope>NUCLEOTIDE SEQUENCE</scope>
    <source>
        <strain evidence="7">Duluth1</strain>
        <tissue evidence="7">Whole animal</tissue>
    </source>
</reference>
<dbReference type="Pfam" id="PF25354">
    <property type="entry name" value="Ig_NUP210_16th"/>
    <property type="match status" value="1"/>
</dbReference>
<feature type="domain" description="NUP210 Ig-like" evidence="6">
    <location>
        <begin position="195"/>
        <end position="308"/>
    </location>
</feature>
<dbReference type="InterPro" id="IPR058779">
    <property type="entry name" value="Ig_NUP210_13th"/>
</dbReference>
<sequence>MITDCKATARRPNCDFNKSFGRLLRPQNNYGVLTVTILRPYGVYCNPTTMMAFLLRPQPDTVSLVNEYTSVYTVHGSVVGHTSVKVTASLPDNHTVTSATRPVEVFPPLELIPRNITLIIGALFQVLSRGGPRPQSTVVFTIKDSHVSTVTSSGLLDARSLGATKVIGQALGKDPETGETVVYSQDEAIVNVVRLTGIRIHAPLTRLQSDTMMPLYAVGLTEHETPFMFGNSIPPLSFHWSVDKKDVALLRNVFHLSNLSPHTEGNFASQLVARETGQVLVRLEVTPVRGQDQVFGDVVHTDELQIQVFEELVMLQPRTCDGQLLMTPNTEAVLKTNRDGGAKMSYTVLGGLPGGVVRVKDGLLISGSTPGQAALQVVATEDSGVVQTLVIVVKVKPVSYLMINSETKMRTTSGQLTAIPRGTTLYFTVTYHDDMGATFYATNINMKFRCSRYDLVQASHGLDNNTIIVKTASDGDTILKVWDRSKPSLVDYINIPVANVIQPAFTIVTMGSVICFTTPLTTESGGPGSWRGLGSLTVDSTSGIASANYVGGGSLTFAISEETMTSTEIQVAPVHSVSLESNAEFVTTVTNTPLTVFVNLGNSTSVQGSECLSQIAEKKYQPQRIPFSCELSLTPTQQHLDVADLFSVQPVFLSKFGRYACKISPVTTVQNQQLSTVDVSLAVSATVTMVKGQAEVTASPLTITFLPPFHVLNAEIHVSTVTPIASIRVSCTAKLGGQLQVIVSDPSILEALPPESDSQSNGIILYPIKLLDTVALWEREQLDVWVDLIGQKTGQKVKIPIFIRLIGQKPDGAIQGWHSLFSSILNNYQYWFMLLLIIIVTALTVLFGYHAVYGPRHTAALNTSGQKSPSPAGPGGSPPPYYPYYSSPGSVSPGSTPKAATVLWSAYTPLPGTSPNRRRSPMTRYSPS</sequence>
<dbReference type="PANTHER" id="PTHR23019:SF0">
    <property type="entry name" value="NUCLEAR PORE MEMBRANE GLYCOPROTEIN 210"/>
    <property type="match status" value="1"/>
</dbReference>
<dbReference type="PANTHER" id="PTHR23019">
    <property type="entry name" value="NUCLEAR PORE MEMBRANE GLYCOPROTEIN GP210-RELATED"/>
    <property type="match status" value="1"/>
</dbReference>
<keyword evidence="8" id="KW-1185">Reference proteome</keyword>
<evidence type="ECO:0000259" key="4">
    <source>
        <dbReference type="Pfam" id="PF22959"/>
    </source>
</evidence>
<feature type="domain" description="NUP210 Ig-like" evidence="4">
    <location>
        <begin position="395"/>
        <end position="497"/>
    </location>
</feature>
<dbReference type="GO" id="GO:0005643">
    <property type="term" value="C:nuclear pore"/>
    <property type="evidence" value="ECO:0007669"/>
    <property type="project" value="TreeGrafter"/>
</dbReference>
<keyword evidence="2" id="KW-1133">Transmembrane helix</keyword>